<dbReference type="InterPro" id="IPR001130">
    <property type="entry name" value="TatD-like"/>
</dbReference>
<dbReference type="GO" id="GO:0005829">
    <property type="term" value="C:cytosol"/>
    <property type="evidence" value="ECO:0007669"/>
    <property type="project" value="TreeGrafter"/>
</dbReference>
<evidence type="ECO:0000256" key="3">
    <source>
        <dbReference type="ARBA" id="ARBA00022722"/>
    </source>
</evidence>
<evidence type="ECO:0000313" key="11">
    <source>
        <dbReference type="EMBL" id="KAK2190571.1"/>
    </source>
</evidence>
<dbReference type="Proteomes" id="UP001209878">
    <property type="component" value="Unassembled WGS sequence"/>
</dbReference>
<feature type="compositionally biased region" description="Basic and acidic residues" evidence="10">
    <location>
        <begin position="143"/>
        <end position="176"/>
    </location>
</feature>
<keyword evidence="12" id="KW-1185">Reference proteome</keyword>
<proteinExistence type="inferred from homology"/>
<comment type="function">
    <text evidence="9">Deoxyribonuclease which catalyzes (in vitro) the decatenation of kinetoplast DNA, which are circular DNA catenated to each other, producing linear DNA molecules. Plays an important role in chromosomal segregation and cell cycle progression during eye development probably via its DNA decatenation activity.</text>
</comment>
<keyword evidence="2" id="KW-0963">Cytoplasm</keyword>
<dbReference type="CDD" id="cd01310">
    <property type="entry name" value="TatD_DNAse"/>
    <property type="match status" value="1"/>
</dbReference>
<dbReference type="Pfam" id="PF01026">
    <property type="entry name" value="TatD_DNase"/>
    <property type="match status" value="1"/>
</dbReference>
<dbReference type="InterPro" id="IPR050891">
    <property type="entry name" value="TatD-type_Hydrolase"/>
</dbReference>
<evidence type="ECO:0000256" key="1">
    <source>
        <dbReference type="ARBA" id="ARBA00009275"/>
    </source>
</evidence>
<dbReference type="GO" id="GO:0046872">
    <property type="term" value="F:metal ion binding"/>
    <property type="evidence" value="ECO:0007669"/>
    <property type="project" value="UniProtKB-KW"/>
</dbReference>
<dbReference type="FunFam" id="3.20.20.140:FF:000018">
    <property type="entry name" value="3'-5' ssDNA/RNA exonuclease TatD"/>
    <property type="match status" value="1"/>
</dbReference>
<feature type="region of interest" description="Disordered" evidence="10">
    <location>
        <begin position="93"/>
        <end position="225"/>
    </location>
</feature>
<keyword evidence="6" id="KW-0269">Exonuclease</keyword>
<comment type="similarity">
    <text evidence="1">Belongs to the metallo-dependent hydrolases superfamily. TatD-type hydrolase family.</text>
</comment>
<name>A0AAD9UIG4_RIDPI</name>
<dbReference type="AlphaFoldDB" id="A0AAD9UIG4"/>
<feature type="compositionally biased region" description="Polar residues" evidence="10">
    <location>
        <begin position="129"/>
        <end position="141"/>
    </location>
</feature>
<dbReference type="Gene3D" id="3.20.20.140">
    <property type="entry name" value="Metal-dependent hydrolases"/>
    <property type="match status" value="1"/>
</dbReference>
<keyword evidence="7" id="KW-0460">Magnesium</keyword>
<organism evidence="11 12">
    <name type="scientific">Ridgeia piscesae</name>
    <name type="common">Tubeworm</name>
    <dbReference type="NCBI Taxonomy" id="27915"/>
    <lineage>
        <taxon>Eukaryota</taxon>
        <taxon>Metazoa</taxon>
        <taxon>Spiralia</taxon>
        <taxon>Lophotrochozoa</taxon>
        <taxon>Annelida</taxon>
        <taxon>Polychaeta</taxon>
        <taxon>Sedentaria</taxon>
        <taxon>Canalipalpata</taxon>
        <taxon>Sabellida</taxon>
        <taxon>Siboglinidae</taxon>
        <taxon>Ridgeia</taxon>
    </lineage>
</organism>
<dbReference type="GO" id="GO:0008310">
    <property type="term" value="F:single-stranded DNA 3'-5' DNA exonuclease activity"/>
    <property type="evidence" value="ECO:0007669"/>
    <property type="project" value="TreeGrafter"/>
</dbReference>
<comment type="caution">
    <text evidence="11">The sequence shown here is derived from an EMBL/GenBank/DDBJ whole genome shotgun (WGS) entry which is preliminary data.</text>
</comment>
<evidence type="ECO:0000256" key="9">
    <source>
        <dbReference type="ARBA" id="ARBA00045223"/>
    </source>
</evidence>
<protein>
    <recommendedName>
        <fullName evidence="8">Deoxyribonuclease TATDN1</fullName>
    </recommendedName>
</protein>
<evidence type="ECO:0000256" key="7">
    <source>
        <dbReference type="ARBA" id="ARBA00022842"/>
    </source>
</evidence>
<evidence type="ECO:0000256" key="10">
    <source>
        <dbReference type="SAM" id="MobiDB-lite"/>
    </source>
</evidence>
<dbReference type="InterPro" id="IPR032466">
    <property type="entry name" value="Metal_Hydrolase"/>
</dbReference>
<evidence type="ECO:0000256" key="2">
    <source>
        <dbReference type="ARBA" id="ARBA00022490"/>
    </source>
</evidence>
<evidence type="ECO:0000256" key="6">
    <source>
        <dbReference type="ARBA" id="ARBA00022839"/>
    </source>
</evidence>
<sequence length="555" mass="61745">MYLASTTECIINICLLRVGNLNEEVDAENLASFLGLTNSWQDLGPCTVRVQLHPSTGLCLGHAIVCVPESRGKRLLAHNGRKFFGGQPIVIHPAEENSPKMDSSAKNPKSETSARRDSPLVHVKDELVTKTSNLRMDSTPRSIKLEPGAHKTEAGSARVKTEPTTDGGRLKKESTPRKLQTTPSPHKTERYEPTASQQKPRSSPHGKGEPAETQTRFFRRETKDVLNRGRSKYGALACTGTNTSMSADGDGNEFSMWLDDGVPGATVPRRPYRLIDIGANLTHKKYATDLPQVIQRAKAAGVQKVIVTGLHLRGSQEALQMTQEYPGYLYCTVGVHPHDAKSWRSMTIDRLEYLARQPGCVAIGECGLDFNRNYSPRDVQLDVFEKQVQLACKVRKPLLLHDRESHESFLKILSKYQTELPAVVCHCFTGRRSEALKYISMGFYIGITGYLWKDNSTDGLRSLLYDDEIPLDKILLETDAPFMYPFIGRGRFPQSVLDCVSPGSRQLLDCCSYQRNEPCAMPVIAELVAGCMKRTPAELADITTENALTFFNLRT</sequence>
<evidence type="ECO:0000256" key="8">
    <source>
        <dbReference type="ARBA" id="ARBA00039767"/>
    </source>
</evidence>
<dbReference type="SUPFAM" id="SSF51556">
    <property type="entry name" value="Metallo-dependent hydrolases"/>
    <property type="match status" value="1"/>
</dbReference>
<dbReference type="InterPro" id="IPR035979">
    <property type="entry name" value="RBD_domain_sf"/>
</dbReference>
<dbReference type="GO" id="GO:0003676">
    <property type="term" value="F:nucleic acid binding"/>
    <property type="evidence" value="ECO:0007669"/>
    <property type="project" value="InterPro"/>
</dbReference>
<dbReference type="PANTHER" id="PTHR10060">
    <property type="entry name" value="TATD FAMILY DEOXYRIBONUCLEASE"/>
    <property type="match status" value="1"/>
</dbReference>
<dbReference type="EMBL" id="JAODUO010000075">
    <property type="protein sequence ID" value="KAK2190571.1"/>
    <property type="molecule type" value="Genomic_DNA"/>
</dbReference>
<gene>
    <name evidence="11" type="ORF">NP493_75g02007</name>
</gene>
<feature type="compositionally biased region" description="Basic and acidic residues" evidence="10">
    <location>
        <begin position="108"/>
        <end position="128"/>
    </location>
</feature>
<dbReference type="PANTHER" id="PTHR10060:SF15">
    <property type="entry name" value="DEOXYRIBONUCLEASE TATDN1"/>
    <property type="match status" value="1"/>
</dbReference>
<reference evidence="11" key="1">
    <citation type="journal article" date="2023" name="Mol. Biol. Evol.">
        <title>Third-Generation Sequencing Reveals the Adaptive Role of the Epigenome in Three Deep-Sea Polychaetes.</title>
        <authorList>
            <person name="Perez M."/>
            <person name="Aroh O."/>
            <person name="Sun Y."/>
            <person name="Lan Y."/>
            <person name="Juniper S.K."/>
            <person name="Young C.R."/>
            <person name="Angers B."/>
            <person name="Qian P.Y."/>
        </authorList>
    </citation>
    <scope>NUCLEOTIDE SEQUENCE</scope>
    <source>
        <strain evidence="11">R07B-5</strain>
    </source>
</reference>
<keyword evidence="5" id="KW-0378">Hydrolase</keyword>
<keyword evidence="4" id="KW-0479">Metal-binding</keyword>
<evidence type="ECO:0000313" key="12">
    <source>
        <dbReference type="Proteomes" id="UP001209878"/>
    </source>
</evidence>
<dbReference type="SUPFAM" id="SSF54928">
    <property type="entry name" value="RNA-binding domain, RBD"/>
    <property type="match status" value="1"/>
</dbReference>
<keyword evidence="3" id="KW-0540">Nuclease</keyword>
<accession>A0AAD9UIG4</accession>
<evidence type="ECO:0000256" key="4">
    <source>
        <dbReference type="ARBA" id="ARBA00022723"/>
    </source>
</evidence>
<evidence type="ECO:0000256" key="5">
    <source>
        <dbReference type="ARBA" id="ARBA00022801"/>
    </source>
</evidence>